<sequence>MFALVRYEIDNTTAVVSARNIKDFCPVTCEDFNPDLLYDVFWSGNITTKGGYYHAQIVNMADCFQCQKGGAEETAPLYYVDLEGQGDADEPGLDPAWSSLSAMTVECNIREVNASQTPASQPIRPLAPTSGEGESGAMMGAPVKAGVWRVASPRTPSPAGGACTLGARCLVVLGRERASFSLVLSEEDFLTQEAFSFRGEHTS</sequence>
<dbReference type="EMBL" id="JABSTQ010007174">
    <property type="protein sequence ID" value="KAG0436134.1"/>
    <property type="molecule type" value="Genomic_DNA"/>
</dbReference>
<keyword evidence="2" id="KW-1185">Reference proteome</keyword>
<name>A0AC60QMC1_IXOPE</name>
<accession>A0AC60QMC1</accession>
<evidence type="ECO:0000313" key="1">
    <source>
        <dbReference type="EMBL" id="KAG0436134.1"/>
    </source>
</evidence>
<protein>
    <submittedName>
        <fullName evidence="1">Uncharacterized protein</fullName>
    </submittedName>
</protein>
<proteinExistence type="predicted"/>
<dbReference type="Proteomes" id="UP000805193">
    <property type="component" value="Unassembled WGS sequence"/>
</dbReference>
<organism evidence="1 2">
    <name type="scientific">Ixodes persulcatus</name>
    <name type="common">Taiga tick</name>
    <dbReference type="NCBI Taxonomy" id="34615"/>
    <lineage>
        <taxon>Eukaryota</taxon>
        <taxon>Metazoa</taxon>
        <taxon>Ecdysozoa</taxon>
        <taxon>Arthropoda</taxon>
        <taxon>Chelicerata</taxon>
        <taxon>Arachnida</taxon>
        <taxon>Acari</taxon>
        <taxon>Parasitiformes</taxon>
        <taxon>Ixodida</taxon>
        <taxon>Ixodoidea</taxon>
        <taxon>Ixodidae</taxon>
        <taxon>Ixodinae</taxon>
        <taxon>Ixodes</taxon>
    </lineage>
</organism>
<evidence type="ECO:0000313" key="2">
    <source>
        <dbReference type="Proteomes" id="UP000805193"/>
    </source>
</evidence>
<comment type="caution">
    <text evidence="1">The sequence shown here is derived from an EMBL/GenBank/DDBJ whole genome shotgun (WGS) entry which is preliminary data.</text>
</comment>
<reference evidence="1 2" key="1">
    <citation type="journal article" date="2020" name="Cell">
        <title>Large-Scale Comparative Analyses of Tick Genomes Elucidate Their Genetic Diversity and Vector Capacities.</title>
        <authorList>
            <consortium name="Tick Genome and Microbiome Consortium (TIGMIC)"/>
            <person name="Jia N."/>
            <person name="Wang J."/>
            <person name="Shi W."/>
            <person name="Du L."/>
            <person name="Sun Y."/>
            <person name="Zhan W."/>
            <person name="Jiang J.F."/>
            <person name="Wang Q."/>
            <person name="Zhang B."/>
            <person name="Ji P."/>
            <person name="Bell-Sakyi L."/>
            <person name="Cui X.M."/>
            <person name="Yuan T.T."/>
            <person name="Jiang B.G."/>
            <person name="Yang W.F."/>
            <person name="Lam T.T."/>
            <person name="Chang Q.C."/>
            <person name="Ding S.J."/>
            <person name="Wang X.J."/>
            <person name="Zhu J.G."/>
            <person name="Ruan X.D."/>
            <person name="Zhao L."/>
            <person name="Wei J.T."/>
            <person name="Ye R.Z."/>
            <person name="Que T.C."/>
            <person name="Du C.H."/>
            <person name="Zhou Y.H."/>
            <person name="Cheng J.X."/>
            <person name="Dai P.F."/>
            <person name="Guo W.B."/>
            <person name="Han X.H."/>
            <person name="Huang E.J."/>
            <person name="Li L.F."/>
            <person name="Wei W."/>
            <person name="Gao Y.C."/>
            <person name="Liu J.Z."/>
            <person name="Shao H.Z."/>
            <person name="Wang X."/>
            <person name="Wang C.C."/>
            <person name="Yang T.C."/>
            <person name="Huo Q.B."/>
            <person name="Li W."/>
            <person name="Chen H.Y."/>
            <person name="Chen S.E."/>
            <person name="Zhou L.G."/>
            <person name="Ni X.B."/>
            <person name="Tian J.H."/>
            <person name="Sheng Y."/>
            <person name="Liu T."/>
            <person name="Pan Y.S."/>
            <person name="Xia L.Y."/>
            <person name="Li J."/>
            <person name="Zhao F."/>
            <person name="Cao W.C."/>
        </authorList>
    </citation>
    <scope>NUCLEOTIDE SEQUENCE [LARGE SCALE GENOMIC DNA]</scope>
    <source>
        <strain evidence="1">Iper-2018</strain>
    </source>
</reference>
<gene>
    <name evidence="1" type="ORF">HPB47_018126</name>
</gene>